<feature type="region of interest" description="Disordered" evidence="1">
    <location>
        <begin position="197"/>
        <end position="269"/>
    </location>
</feature>
<proteinExistence type="predicted"/>
<keyword evidence="3" id="KW-1185">Reference proteome</keyword>
<sequence>MSEQTPFAFGKLIPGFEFLQQLTAGNAGGAAATGLSHWVAPTVNVEELEQRISELKTVQFWLEQNLLALKATVQALEVQKMTLLTLRGMNLSMAEVAQAFTMPPAAPSTAAPAPASEGGSGWPYADKSAAAPAPEAEPAEPDEPKAAAPAKAPRRPAAAKAPATAAPAGAGVTDPIQWWGALTQQFQQIATQTLREAARAMPAAEPADLAPADAPAAAPKPAAPARKAAATKRKKVARKTPARKAAAKAPAPKPRSLLGWPLPTPPEKI</sequence>
<protein>
    <submittedName>
        <fullName evidence="2">PhaM family polyhydroxyalkanoate granule multifunctional regulatory protein</fullName>
    </submittedName>
</protein>
<feature type="compositionally biased region" description="Low complexity" evidence="1">
    <location>
        <begin position="199"/>
        <end position="228"/>
    </location>
</feature>
<gene>
    <name evidence="2" type="ORF">ACFFGG_07935</name>
</gene>
<evidence type="ECO:0000313" key="2">
    <source>
        <dbReference type="EMBL" id="MFC0592482.1"/>
    </source>
</evidence>
<evidence type="ECO:0000256" key="1">
    <source>
        <dbReference type="SAM" id="MobiDB-lite"/>
    </source>
</evidence>
<dbReference type="Proteomes" id="UP001589834">
    <property type="component" value="Unassembled WGS sequence"/>
</dbReference>
<organism evidence="2 3">
    <name type="scientific">Ottowia pentelensis</name>
    <dbReference type="NCBI Taxonomy" id="511108"/>
    <lineage>
        <taxon>Bacteria</taxon>
        <taxon>Pseudomonadati</taxon>
        <taxon>Pseudomonadota</taxon>
        <taxon>Betaproteobacteria</taxon>
        <taxon>Burkholderiales</taxon>
        <taxon>Comamonadaceae</taxon>
        <taxon>Ottowia</taxon>
    </lineage>
</organism>
<feature type="compositionally biased region" description="Low complexity" evidence="1">
    <location>
        <begin position="146"/>
        <end position="169"/>
    </location>
</feature>
<feature type="region of interest" description="Disordered" evidence="1">
    <location>
        <begin position="104"/>
        <end position="169"/>
    </location>
</feature>
<dbReference type="NCBIfam" id="NF043076">
    <property type="entry name" value="PHA_gran_PhaM"/>
    <property type="match status" value="1"/>
</dbReference>
<feature type="compositionally biased region" description="Low complexity" evidence="1">
    <location>
        <begin position="107"/>
        <end position="136"/>
    </location>
</feature>
<dbReference type="RefSeq" id="WP_377481858.1">
    <property type="nucleotide sequence ID" value="NZ_JBHLTN010000014.1"/>
</dbReference>
<feature type="compositionally biased region" description="Basic residues" evidence="1">
    <location>
        <begin position="229"/>
        <end position="246"/>
    </location>
</feature>
<accession>A0ABV6PSY6</accession>
<name>A0ABV6PSY6_9BURK</name>
<evidence type="ECO:0000313" key="3">
    <source>
        <dbReference type="Proteomes" id="UP001589834"/>
    </source>
</evidence>
<dbReference type="InterPro" id="IPR050026">
    <property type="entry name" value="PHA_gran_PhaM_N"/>
</dbReference>
<dbReference type="EMBL" id="JBHLTN010000014">
    <property type="protein sequence ID" value="MFC0592482.1"/>
    <property type="molecule type" value="Genomic_DNA"/>
</dbReference>
<comment type="caution">
    <text evidence="2">The sequence shown here is derived from an EMBL/GenBank/DDBJ whole genome shotgun (WGS) entry which is preliminary data.</text>
</comment>
<reference evidence="2 3" key="1">
    <citation type="submission" date="2024-09" db="EMBL/GenBank/DDBJ databases">
        <authorList>
            <person name="Sun Q."/>
            <person name="Mori K."/>
        </authorList>
    </citation>
    <scope>NUCLEOTIDE SEQUENCE [LARGE SCALE GENOMIC DNA]</scope>
    <source>
        <strain evidence="2 3">NCAIM B.02336</strain>
    </source>
</reference>